<keyword evidence="4" id="KW-0813">Transport</keyword>
<dbReference type="InterPro" id="IPR024156">
    <property type="entry name" value="Small_GTPase_ARF"/>
</dbReference>
<evidence type="ECO:0000313" key="6">
    <source>
        <dbReference type="EMBL" id="KAF5837127.1"/>
    </source>
</evidence>
<protein>
    <submittedName>
        <fullName evidence="6">Small Arf-related GTPase</fullName>
    </submittedName>
</protein>
<evidence type="ECO:0000256" key="4">
    <source>
        <dbReference type="ARBA" id="ARBA00022892"/>
    </source>
</evidence>
<evidence type="ECO:0000256" key="2">
    <source>
        <dbReference type="ARBA" id="ARBA00022707"/>
    </source>
</evidence>
<keyword evidence="2" id="KW-0449">Lipoprotein</keyword>
<evidence type="ECO:0000256" key="3">
    <source>
        <dbReference type="ARBA" id="ARBA00022741"/>
    </source>
</evidence>
<dbReference type="Proteomes" id="UP000815325">
    <property type="component" value="Unassembled WGS sequence"/>
</dbReference>
<keyword evidence="3" id="KW-0547">Nucleotide-binding</keyword>
<dbReference type="InterPro" id="IPR006689">
    <property type="entry name" value="Small_GTPase_ARF/SAR"/>
</dbReference>
<keyword evidence="2" id="KW-0519">Myristate</keyword>
<dbReference type="EMBL" id="MU069627">
    <property type="protein sequence ID" value="KAF5837127.1"/>
    <property type="molecule type" value="Genomic_DNA"/>
</dbReference>
<reference evidence="6" key="1">
    <citation type="submission" date="2017-08" db="EMBL/GenBank/DDBJ databases">
        <authorList>
            <person name="Polle J.E."/>
            <person name="Barry K."/>
            <person name="Cushman J."/>
            <person name="Schmutz J."/>
            <person name="Tran D."/>
            <person name="Hathwaick L.T."/>
            <person name="Yim W.C."/>
            <person name="Jenkins J."/>
            <person name="Mckie-Krisberg Z.M."/>
            <person name="Prochnik S."/>
            <person name="Lindquist E."/>
            <person name="Dockter R.B."/>
            <person name="Adam C."/>
            <person name="Molina H."/>
            <person name="Bunkerborg J."/>
            <person name="Jin E."/>
            <person name="Buchheim M."/>
            <person name="Magnuson J."/>
        </authorList>
    </citation>
    <scope>NUCLEOTIDE SEQUENCE</scope>
    <source>
        <strain evidence="6">CCAP 19/18</strain>
    </source>
</reference>
<dbReference type="SUPFAM" id="SSF52540">
    <property type="entry name" value="P-loop containing nucleoside triphosphate hydrolases"/>
    <property type="match status" value="1"/>
</dbReference>
<proteinExistence type="inferred from homology"/>
<dbReference type="Pfam" id="PF00025">
    <property type="entry name" value="Arf"/>
    <property type="match status" value="1"/>
</dbReference>
<dbReference type="Gene3D" id="3.40.50.300">
    <property type="entry name" value="P-loop containing nucleotide triphosphate hydrolases"/>
    <property type="match status" value="2"/>
</dbReference>
<dbReference type="PANTHER" id="PTHR11711">
    <property type="entry name" value="ADP RIBOSYLATION FACTOR-RELATED"/>
    <property type="match status" value="1"/>
</dbReference>
<evidence type="ECO:0000256" key="5">
    <source>
        <dbReference type="ARBA" id="ARBA00023134"/>
    </source>
</evidence>
<gene>
    <name evidence="6" type="ORF">DUNSADRAFT_4804</name>
</gene>
<keyword evidence="7" id="KW-1185">Reference proteome</keyword>
<sequence>MGALLSTLMSFFFSSKEYKVVMVGLDNAGKTTILYKLTLGEVVQSSATVGSNVETVKYKNIQMEAEMMTLLENEDLARTPIIVLANKQDLKDAMQVDELTIALGLHSIRNHDWHIQACCALTGEGLSEALAWIYQRTRPGGQQGAAAS</sequence>
<dbReference type="InterPro" id="IPR027417">
    <property type="entry name" value="P-loop_NTPase"/>
</dbReference>
<keyword evidence="5" id="KW-0342">GTP-binding</keyword>
<evidence type="ECO:0000313" key="7">
    <source>
        <dbReference type="Proteomes" id="UP000815325"/>
    </source>
</evidence>
<keyword evidence="4" id="KW-0931">ER-Golgi transport</keyword>
<name>A0ABQ7GR97_DUNSA</name>
<accession>A0ABQ7GR97</accession>
<dbReference type="SMART" id="SM00177">
    <property type="entry name" value="ARF"/>
    <property type="match status" value="1"/>
</dbReference>
<evidence type="ECO:0000256" key="1">
    <source>
        <dbReference type="ARBA" id="ARBA00010290"/>
    </source>
</evidence>
<comment type="similarity">
    <text evidence="1">Belongs to the small GTPase superfamily. Arf family.</text>
</comment>
<organism evidence="6 7">
    <name type="scientific">Dunaliella salina</name>
    <name type="common">Green alga</name>
    <name type="synonym">Protococcus salinus</name>
    <dbReference type="NCBI Taxonomy" id="3046"/>
    <lineage>
        <taxon>Eukaryota</taxon>
        <taxon>Viridiplantae</taxon>
        <taxon>Chlorophyta</taxon>
        <taxon>core chlorophytes</taxon>
        <taxon>Chlorophyceae</taxon>
        <taxon>CS clade</taxon>
        <taxon>Chlamydomonadales</taxon>
        <taxon>Dunaliellaceae</taxon>
        <taxon>Dunaliella</taxon>
    </lineage>
</organism>
<comment type="caution">
    <text evidence="6">The sequence shown here is derived from an EMBL/GenBank/DDBJ whole genome shotgun (WGS) entry which is preliminary data.</text>
</comment>